<keyword evidence="1" id="KW-0732">Signal</keyword>
<dbReference type="RefSeq" id="WP_110017038.1">
    <property type="nucleotide sequence ID" value="NZ_QGTJ01000002.1"/>
</dbReference>
<dbReference type="AlphaFoldDB" id="A0A317MXU9"/>
<evidence type="ECO:0000313" key="2">
    <source>
        <dbReference type="EMBL" id="PWV64364.1"/>
    </source>
</evidence>
<feature type="chain" id="PRO_5016363887" description="Lipoprotein" evidence="1">
    <location>
        <begin position="21"/>
        <end position="223"/>
    </location>
</feature>
<name>A0A317MXU9_9GAMM</name>
<dbReference type="Proteomes" id="UP000246569">
    <property type="component" value="Unassembled WGS sequence"/>
</dbReference>
<dbReference type="PROSITE" id="PS51257">
    <property type="entry name" value="PROKAR_LIPOPROTEIN"/>
    <property type="match status" value="1"/>
</dbReference>
<sequence>MRALRFAVLLPVLLAGCATPAPPLPVQPYTSPANAETTAADGCGHFATQMEFAPLREHLALDNLTSQTPQMLADRRVPTRAERTLIRRWLTQRDSCQRAAIDAEREQSSPQMIALDEQLLRDNQALGEQLAKGRLSYGEFARRRQALVDRYNDDWQAQWQAYSAARSEAERRAAEDAWLRDRYWRDRAYYDSYWGTPAYGPGWYAYPYYDAHSHVYIGIGGRF</sequence>
<organism evidence="2 3">
    <name type="scientific">Plasticicumulans acidivorans</name>
    <dbReference type="NCBI Taxonomy" id="886464"/>
    <lineage>
        <taxon>Bacteria</taxon>
        <taxon>Pseudomonadati</taxon>
        <taxon>Pseudomonadota</taxon>
        <taxon>Gammaproteobacteria</taxon>
        <taxon>Candidatus Competibacteraceae</taxon>
        <taxon>Plasticicumulans</taxon>
    </lineage>
</organism>
<reference evidence="2 3" key="1">
    <citation type="submission" date="2018-05" db="EMBL/GenBank/DDBJ databases">
        <title>Genomic Encyclopedia of Type Strains, Phase IV (KMG-IV): sequencing the most valuable type-strain genomes for metagenomic binning, comparative biology and taxonomic classification.</title>
        <authorList>
            <person name="Goeker M."/>
        </authorList>
    </citation>
    <scope>NUCLEOTIDE SEQUENCE [LARGE SCALE GENOMIC DNA]</scope>
    <source>
        <strain evidence="2 3">DSM 23606</strain>
    </source>
</reference>
<protein>
    <recommendedName>
        <fullName evidence="4">Lipoprotein</fullName>
    </recommendedName>
</protein>
<evidence type="ECO:0000256" key="1">
    <source>
        <dbReference type="SAM" id="SignalP"/>
    </source>
</evidence>
<evidence type="ECO:0008006" key="4">
    <source>
        <dbReference type="Google" id="ProtNLM"/>
    </source>
</evidence>
<proteinExistence type="predicted"/>
<feature type="signal peptide" evidence="1">
    <location>
        <begin position="1"/>
        <end position="20"/>
    </location>
</feature>
<evidence type="ECO:0000313" key="3">
    <source>
        <dbReference type="Proteomes" id="UP000246569"/>
    </source>
</evidence>
<dbReference type="OrthoDB" id="6184055at2"/>
<keyword evidence="3" id="KW-1185">Reference proteome</keyword>
<dbReference type="EMBL" id="QGTJ01000002">
    <property type="protein sequence ID" value="PWV64364.1"/>
    <property type="molecule type" value="Genomic_DNA"/>
</dbReference>
<comment type="caution">
    <text evidence="2">The sequence shown here is derived from an EMBL/GenBank/DDBJ whole genome shotgun (WGS) entry which is preliminary data.</text>
</comment>
<gene>
    <name evidence="2" type="ORF">C7443_10213</name>
</gene>
<accession>A0A317MXU9</accession>